<reference evidence="2 3" key="1">
    <citation type="submission" date="2015-11" db="EMBL/GenBank/DDBJ databases">
        <title>Genomic analysis of 38 Legionella species identifies large and diverse effector repertoires.</title>
        <authorList>
            <person name="Burstein D."/>
            <person name="Amaro F."/>
            <person name="Zusman T."/>
            <person name="Lifshitz Z."/>
            <person name="Cohen O."/>
            <person name="Gilbert J.A."/>
            <person name="Pupko T."/>
            <person name="Shuman H.A."/>
            <person name="Segal G."/>
        </authorList>
    </citation>
    <scope>NUCLEOTIDE SEQUENCE [LARGE SCALE GENOMIC DNA]</scope>
    <source>
        <strain evidence="2 3">BL-540</strain>
    </source>
</reference>
<dbReference type="PATRIC" id="fig|456.5.peg.1783"/>
<comment type="caution">
    <text evidence="2">The sequence shown here is derived from an EMBL/GenBank/DDBJ whole genome shotgun (WGS) entry which is preliminary data.</text>
</comment>
<evidence type="ECO:0000256" key="1">
    <source>
        <dbReference type="SAM" id="Phobius"/>
    </source>
</evidence>
<dbReference type="EMBL" id="LNYJ01000011">
    <property type="protein sequence ID" value="KTD17364.1"/>
    <property type="molecule type" value="Genomic_DNA"/>
</dbReference>
<dbReference type="AlphaFoldDB" id="A0A0W0VB66"/>
<accession>A0A0W0VB66</accession>
<organism evidence="2 3">
    <name type="scientific">Legionella jordanis</name>
    <dbReference type="NCBI Taxonomy" id="456"/>
    <lineage>
        <taxon>Bacteria</taxon>
        <taxon>Pseudomonadati</taxon>
        <taxon>Pseudomonadota</taxon>
        <taxon>Gammaproteobacteria</taxon>
        <taxon>Legionellales</taxon>
        <taxon>Legionellaceae</taxon>
        <taxon>Legionella</taxon>
    </lineage>
</organism>
<evidence type="ECO:0000313" key="3">
    <source>
        <dbReference type="Proteomes" id="UP000055035"/>
    </source>
</evidence>
<sequence length="185" mass="20020">MVYNYTMNNTDLITIIGNIGRSLLPVQHLLSGGAYLLGIVLFITAITKFKKVAGQKQSNEKIFVPIAYLLGAAALLYLPSVTTILANSTFGAGNILQYSGYNPYNIYNSMGFLIQTAGLIWFIRGCVLLVHASEPGVQWGPKGLVFLCAGVLAMNFQNSVNMMAALMNQLEQLSISIQTYRGGGT</sequence>
<name>A0A0W0VB66_9GAMM</name>
<feature type="transmembrane region" description="Helical" evidence="1">
    <location>
        <begin position="32"/>
        <end position="50"/>
    </location>
</feature>
<keyword evidence="1" id="KW-1133">Transmembrane helix</keyword>
<evidence type="ECO:0000313" key="2">
    <source>
        <dbReference type="EMBL" id="KTD17364.1"/>
    </source>
</evidence>
<protein>
    <submittedName>
        <fullName evidence="2">Protein IcmC (DotV)-like protein</fullName>
    </submittedName>
</protein>
<feature type="transmembrane region" description="Helical" evidence="1">
    <location>
        <begin position="106"/>
        <end position="132"/>
    </location>
</feature>
<keyword evidence="3" id="KW-1185">Reference proteome</keyword>
<proteinExistence type="predicted"/>
<keyword evidence="1" id="KW-0472">Membrane</keyword>
<dbReference type="STRING" id="456.Ljor_1670"/>
<keyword evidence="1" id="KW-0812">Transmembrane</keyword>
<gene>
    <name evidence="2" type="ORF">Ljor_1670</name>
</gene>
<feature type="transmembrane region" description="Helical" evidence="1">
    <location>
        <begin position="62"/>
        <end position="86"/>
    </location>
</feature>
<dbReference type="Proteomes" id="UP000055035">
    <property type="component" value="Unassembled WGS sequence"/>
</dbReference>